<dbReference type="InterPro" id="IPR009057">
    <property type="entry name" value="Homeodomain-like_sf"/>
</dbReference>
<dbReference type="InterPro" id="IPR001647">
    <property type="entry name" value="HTH_TetR"/>
</dbReference>
<keyword evidence="1 2" id="KW-0238">DNA-binding</keyword>
<evidence type="ECO:0000256" key="2">
    <source>
        <dbReference type="PROSITE-ProRule" id="PRU00335"/>
    </source>
</evidence>
<name>A0A7C9LZG1_9MICO</name>
<dbReference type="PANTHER" id="PTHR30055">
    <property type="entry name" value="HTH-TYPE TRANSCRIPTIONAL REGULATOR RUTR"/>
    <property type="match status" value="1"/>
</dbReference>
<dbReference type="EMBL" id="WODA01000025">
    <property type="protein sequence ID" value="MUN08197.1"/>
    <property type="molecule type" value="Genomic_DNA"/>
</dbReference>
<dbReference type="InterPro" id="IPR050109">
    <property type="entry name" value="HTH-type_TetR-like_transc_reg"/>
</dbReference>
<protein>
    <submittedName>
        <fullName evidence="5">TetR family transcriptional regulator</fullName>
    </submittedName>
</protein>
<organism evidence="5 6">
    <name type="scientific">Agromyces luteolus</name>
    <dbReference type="NCBI Taxonomy" id="88373"/>
    <lineage>
        <taxon>Bacteria</taxon>
        <taxon>Bacillati</taxon>
        <taxon>Actinomycetota</taxon>
        <taxon>Actinomycetes</taxon>
        <taxon>Micrococcales</taxon>
        <taxon>Microbacteriaceae</taxon>
        <taxon>Agromyces</taxon>
    </lineage>
</organism>
<accession>A0A7C9LZG1</accession>
<dbReference type="GO" id="GO:0003700">
    <property type="term" value="F:DNA-binding transcription factor activity"/>
    <property type="evidence" value="ECO:0007669"/>
    <property type="project" value="TreeGrafter"/>
</dbReference>
<keyword evidence="6" id="KW-1185">Reference proteome</keyword>
<evidence type="ECO:0000256" key="1">
    <source>
        <dbReference type="ARBA" id="ARBA00023125"/>
    </source>
</evidence>
<proteinExistence type="predicted"/>
<dbReference type="Pfam" id="PF00440">
    <property type="entry name" value="TetR_N"/>
    <property type="match status" value="1"/>
</dbReference>
<dbReference type="Gene3D" id="1.10.10.60">
    <property type="entry name" value="Homeodomain-like"/>
    <property type="match status" value="1"/>
</dbReference>
<dbReference type="InterPro" id="IPR041678">
    <property type="entry name" value="TetR_C_16"/>
</dbReference>
<dbReference type="OrthoDB" id="3210235at2"/>
<dbReference type="PANTHER" id="PTHR30055:SF235">
    <property type="entry name" value="TRANSCRIPTIONAL REGULATORY PROTEIN"/>
    <property type="match status" value="1"/>
</dbReference>
<feature type="DNA-binding region" description="H-T-H motif" evidence="2">
    <location>
        <begin position="87"/>
        <end position="106"/>
    </location>
</feature>
<dbReference type="Gene3D" id="1.10.357.10">
    <property type="entry name" value="Tetracycline Repressor, domain 2"/>
    <property type="match status" value="1"/>
</dbReference>
<sequence>MCESQRSSWAPLHRRRTQGWIRASTGGNIVEFMDRARPSIADDASAQHGALMNKRRGRPARGGPSRRERILSEARAAFVERGYRGATMRAIASTSDVDVALVSYYFGSKGDLFAAAFALELRPARVARGAVGGDPARVADRLLRAVLLTWEDPASSSSMRAFIESAMTDPELLRSFREYIEHEVVDALAEQLPDPRARARAHAAVQVIIGLIFSRYILRLEPFARVPPREAYRILRPVVAAAFA</sequence>
<evidence type="ECO:0000313" key="5">
    <source>
        <dbReference type="EMBL" id="MUN08197.1"/>
    </source>
</evidence>
<dbReference type="PROSITE" id="PS50977">
    <property type="entry name" value="HTH_TETR_2"/>
    <property type="match status" value="1"/>
</dbReference>
<reference evidence="5 6" key="1">
    <citation type="submission" date="2019-11" db="EMBL/GenBank/DDBJ databases">
        <title>Agromyces kandeliae sp. nov., isolated from mangrove soil.</title>
        <authorList>
            <person name="Wang R."/>
        </authorList>
    </citation>
    <scope>NUCLEOTIDE SEQUENCE [LARGE SCALE GENOMIC DNA]</scope>
    <source>
        <strain evidence="5 6">JCM 11431</strain>
    </source>
</reference>
<evidence type="ECO:0000313" key="6">
    <source>
        <dbReference type="Proteomes" id="UP000480122"/>
    </source>
</evidence>
<feature type="domain" description="HTH tetR-type" evidence="4">
    <location>
        <begin position="64"/>
        <end position="124"/>
    </location>
</feature>
<comment type="caution">
    <text evidence="5">The sequence shown here is derived from an EMBL/GenBank/DDBJ whole genome shotgun (WGS) entry which is preliminary data.</text>
</comment>
<dbReference type="RefSeq" id="WP_155843046.1">
    <property type="nucleotide sequence ID" value="NZ_WODA01000025.1"/>
</dbReference>
<dbReference type="InterPro" id="IPR036271">
    <property type="entry name" value="Tet_transcr_reg_TetR-rel_C_sf"/>
</dbReference>
<evidence type="ECO:0000259" key="4">
    <source>
        <dbReference type="PROSITE" id="PS50977"/>
    </source>
</evidence>
<dbReference type="Proteomes" id="UP000480122">
    <property type="component" value="Unassembled WGS sequence"/>
</dbReference>
<gene>
    <name evidence="5" type="ORF">GLX25_13845</name>
</gene>
<evidence type="ECO:0000256" key="3">
    <source>
        <dbReference type="SAM" id="MobiDB-lite"/>
    </source>
</evidence>
<dbReference type="SUPFAM" id="SSF48498">
    <property type="entry name" value="Tetracyclin repressor-like, C-terminal domain"/>
    <property type="match status" value="1"/>
</dbReference>
<dbReference type="GO" id="GO:0000976">
    <property type="term" value="F:transcription cis-regulatory region binding"/>
    <property type="evidence" value="ECO:0007669"/>
    <property type="project" value="TreeGrafter"/>
</dbReference>
<feature type="region of interest" description="Disordered" evidence="3">
    <location>
        <begin position="47"/>
        <end position="67"/>
    </location>
</feature>
<dbReference type="Pfam" id="PF17920">
    <property type="entry name" value="TetR_C_16"/>
    <property type="match status" value="1"/>
</dbReference>
<dbReference type="SUPFAM" id="SSF46689">
    <property type="entry name" value="Homeodomain-like"/>
    <property type="match status" value="1"/>
</dbReference>
<dbReference type="AlphaFoldDB" id="A0A7C9LZG1"/>